<dbReference type="Proteomes" id="UP000569951">
    <property type="component" value="Unassembled WGS sequence"/>
</dbReference>
<accession>A0A841I5V0</accession>
<evidence type="ECO:0000313" key="2">
    <source>
        <dbReference type="EMBL" id="MBB6099828.1"/>
    </source>
</evidence>
<dbReference type="EMBL" id="JACHHG010000015">
    <property type="protein sequence ID" value="MBB6099828.1"/>
    <property type="molecule type" value="Genomic_DNA"/>
</dbReference>
<feature type="transmembrane region" description="Helical" evidence="1">
    <location>
        <begin position="14"/>
        <end position="36"/>
    </location>
</feature>
<organism evidence="2 3">
    <name type="scientific">Deinobacterium chartae</name>
    <dbReference type="NCBI Taxonomy" id="521158"/>
    <lineage>
        <taxon>Bacteria</taxon>
        <taxon>Thermotogati</taxon>
        <taxon>Deinococcota</taxon>
        <taxon>Deinococci</taxon>
        <taxon>Deinococcales</taxon>
        <taxon>Deinococcaceae</taxon>
        <taxon>Deinobacterium</taxon>
    </lineage>
</organism>
<evidence type="ECO:0000256" key="1">
    <source>
        <dbReference type="SAM" id="Phobius"/>
    </source>
</evidence>
<keyword evidence="1" id="KW-0472">Membrane</keyword>
<keyword evidence="3" id="KW-1185">Reference proteome</keyword>
<protein>
    <submittedName>
        <fullName evidence="2">Uncharacterized protein</fullName>
    </submittedName>
</protein>
<dbReference type="AlphaFoldDB" id="A0A841I5V0"/>
<sequence>MSWPQVLRLSAADAILLIAAILTALLLLAAVIVLLMNPVLRWTSGWNRIYPLYAVALRPSSELRRIPVRFSAVHVRGATLWVAAEPGGLYLAGGRPLASALRPVQLPWTEVRVHARPTRVGPAQAELRLGPGGQTRVYLNLEHARFLEAARARYLTAERGTMR</sequence>
<proteinExistence type="predicted"/>
<evidence type="ECO:0000313" key="3">
    <source>
        <dbReference type="Proteomes" id="UP000569951"/>
    </source>
</evidence>
<name>A0A841I5V0_9DEIO</name>
<comment type="caution">
    <text evidence="2">The sequence shown here is derived from an EMBL/GenBank/DDBJ whole genome shotgun (WGS) entry which is preliminary data.</text>
</comment>
<keyword evidence="1" id="KW-0812">Transmembrane</keyword>
<gene>
    <name evidence="2" type="ORF">HNR42_003286</name>
</gene>
<keyword evidence="1" id="KW-1133">Transmembrane helix</keyword>
<reference evidence="2 3" key="1">
    <citation type="submission" date="2020-08" db="EMBL/GenBank/DDBJ databases">
        <title>Genomic Encyclopedia of Type Strains, Phase IV (KMG-IV): sequencing the most valuable type-strain genomes for metagenomic binning, comparative biology and taxonomic classification.</title>
        <authorList>
            <person name="Goeker M."/>
        </authorList>
    </citation>
    <scope>NUCLEOTIDE SEQUENCE [LARGE SCALE GENOMIC DNA]</scope>
    <source>
        <strain evidence="2 3">DSM 21458</strain>
    </source>
</reference>
<dbReference type="RefSeq" id="WP_183988561.1">
    <property type="nucleotide sequence ID" value="NZ_JACHHG010000015.1"/>
</dbReference>